<feature type="domain" description="DUF7580" evidence="3">
    <location>
        <begin position="205"/>
        <end position="570"/>
    </location>
</feature>
<dbReference type="Pfam" id="PF24476">
    <property type="entry name" value="DUF7580"/>
    <property type="match status" value="1"/>
</dbReference>
<accession>A0AA39UXG4</accession>
<dbReference type="Proteomes" id="UP001166286">
    <property type="component" value="Unassembled WGS sequence"/>
</dbReference>
<feature type="chain" id="PRO_5041421283" description="DUF7580 domain-containing protein" evidence="2">
    <location>
        <begin position="28"/>
        <end position="585"/>
    </location>
</feature>
<evidence type="ECO:0000313" key="5">
    <source>
        <dbReference type="Proteomes" id="UP001166286"/>
    </source>
</evidence>
<proteinExistence type="predicted"/>
<sequence length="585" mass="65933">MSGFEVVGVVLGAIPLLISGLEHYAEGIHTIKNMWDYEAVVRHLVTEFMLSQGILRHSCQDLLMPILPDTEAAKLLEGGAPNWEDEDLAKRLREFLGPDYEVYVRTVRNLNRRIEFFTRKLGLDKRTMLPPWMANAEVDKGVRDKFFRHTWKHIKGGFDTSAVSRLLADIQRYISQIAEFTRGSIAVAPKRVALQRRAKSRCWLQIRDHARRLFENLGSHWSCACPHPHRASLRLDIRRSYTMHEEEEVKFNVLFSYDIGLATTSSAPMLWKWREVDIQPLPSTSKPATFTVMPRPPGAKRVSFNVPSTPQSSVAGSLVSAPRSSSPPASKINDLCNVLSQPQQPSSCVGYFDDHEFQQHMFMSANSMNFGEAHEIACFYDILRRKGVHCLGVKEKYELALTVASAVLQLHSTPWLKEKWCLDDIHFIRGNGMSPLFARAYVTTSFVPANWAQGSTDLERQPSPQACACVANETIFALGVALIEISFGVPIISLKESIDPDLPGFPGLTEFCIATRLVNQNAIKDRDHDKYAEVVLRCVKGQLSALATPLSLEDVKVQQSFYDEIILPLQRLNYTLHENNDVAIV</sequence>
<feature type="compositionally biased region" description="Low complexity" evidence="1">
    <location>
        <begin position="315"/>
        <end position="326"/>
    </location>
</feature>
<dbReference type="PANTHER" id="PTHR35186:SF4">
    <property type="entry name" value="PRION-INHIBITION AND PROPAGATION HELO DOMAIN-CONTAINING PROTEIN"/>
    <property type="match status" value="1"/>
</dbReference>
<comment type="caution">
    <text evidence="4">The sequence shown here is derived from an EMBL/GenBank/DDBJ whole genome shotgun (WGS) entry which is preliminary data.</text>
</comment>
<evidence type="ECO:0000259" key="3">
    <source>
        <dbReference type="Pfam" id="PF24476"/>
    </source>
</evidence>
<keyword evidence="5" id="KW-1185">Reference proteome</keyword>
<dbReference type="EMBL" id="JAFEKC020000023">
    <property type="protein sequence ID" value="KAK0507568.1"/>
    <property type="molecule type" value="Genomic_DNA"/>
</dbReference>
<name>A0AA39UXG4_9LECA</name>
<organism evidence="4 5">
    <name type="scientific">Cladonia borealis</name>
    <dbReference type="NCBI Taxonomy" id="184061"/>
    <lineage>
        <taxon>Eukaryota</taxon>
        <taxon>Fungi</taxon>
        <taxon>Dikarya</taxon>
        <taxon>Ascomycota</taxon>
        <taxon>Pezizomycotina</taxon>
        <taxon>Lecanoromycetes</taxon>
        <taxon>OSLEUM clade</taxon>
        <taxon>Lecanoromycetidae</taxon>
        <taxon>Lecanorales</taxon>
        <taxon>Lecanorineae</taxon>
        <taxon>Cladoniaceae</taxon>
        <taxon>Cladonia</taxon>
    </lineage>
</organism>
<evidence type="ECO:0000256" key="1">
    <source>
        <dbReference type="SAM" id="MobiDB-lite"/>
    </source>
</evidence>
<reference evidence="4" key="1">
    <citation type="submission" date="2023-03" db="EMBL/GenBank/DDBJ databases">
        <title>Complete genome of Cladonia borealis.</title>
        <authorList>
            <person name="Park H."/>
        </authorList>
    </citation>
    <scope>NUCLEOTIDE SEQUENCE</scope>
    <source>
        <strain evidence="4">ANT050790</strain>
    </source>
</reference>
<protein>
    <recommendedName>
        <fullName evidence="3">DUF7580 domain-containing protein</fullName>
    </recommendedName>
</protein>
<feature type="signal peptide" evidence="2">
    <location>
        <begin position="1"/>
        <end position="27"/>
    </location>
</feature>
<keyword evidence="2" id="KW-0732">Signal</keyword>
<dbReference type="InterPro" id="IPR056002">
    <property type="entry name" value="DUF7580"/>
</dbReference>
<evidence type="ECO:0000256" key="2">
    <source>
        <dbReference type="SAM" id="SignalP"/>
    </source>
</evidence>
<evidence type="ECO:0000313" key="4">
    <source>
        <dbReference type="EMBL" id="KAK0507568.1"/>
    </source>
</evidence>
<dbReference type="PANTHER" id="PTHR35186">
    <property type="entry name" value="ANK_REP_REGION DOMAIN-CONTAINING PROTEIN"/>
    <property type="match status" value="1"/>
</dbReference>
<dbReference type="AlphaFoldDB" id="A0AA39UXG4"/>
<gene>
    <name evidence="4" type="ORF">JMJ35_010091</name>
</gene>
<feature type="compositionally biased region" description="Polar residues" evidence="1">
    <location>
        <begin position="305"/>
        <end position="314"/>
    </location>
</feature>
<feature type="region of interest" description="Disordered" evidence="1">
    <location>
        <begin position="303"/>
        <end position="326"/>
    </location>
</feature>